<dbReference type="InterPro" id="IPR029439">
    <property type="entry name" value="Wzt_C"/>
</dbReference>
<evidence type="ECO:0000256" key="3">
    <source>
        <dbReference type="ARBA" id="ARBA00022475"/>
    </source>
</evidence>
<dbReference type="GO" id="GO:0016020">
    <property type="term" value="C:membrane"/>
    <property type="evidence" value="ECO:0007669"/>
    <property type="project" value="InterPro"/>
</dbReference>
<dbReference type="RefSeq" id="WP_091996939.1">
    <property type="nucleotide sequence ID" value="NZ_FMYQ01000009.1"/>
</dbReference>
<dbReference type="PROSITE" id="PS00211">
    <property type="entry name" value="ABC_TRANSPORTER_1"/>
    <property type="match status" value="1"/>
</dbReference>
<dbReference type="InterPro" id="IPR027417">
    <property type="entry name" value="P-loop_NTPase"/>
</dbReference>
<dbReference type="PROSITE" id="PS50893">
    <property type="entry name" value="ABC_TRANSPORTER_2"/>
    <property type="match status" value="1"/>
</dbReference>
<dbReference type="STRING" id="416944.SAMN05421548_10932"/>
<accession>A0A1G6NF14</accession>
<feature type="domain" description="ABC transporter" evidence="8">
    <location>
        <begin position="8"/>
        <end position="257"/>
    </location>
</feature>
<proteinExistence type="inferred from homology"/>
<protein>
    <submittedName>
        <fullName evidence="9">Lipopolysaccharide transport system ATP-binding protein</fullName>
    </submittedName>
</protein>
<reference evidence="10" key="1">
    <citation type="submission" date="2016-09" db="EMBL/GenBank/DDBJ databases">
        <authorList>
            <person name="Varghese N."/>
            <person name="Submissions S."/>
        </authorList>
    </citation>
    <scope>NUCLEOTIDE SEQUENCE [LARGE SCALE GENOMIC DNA]</scope>
    <source>
        <strain evidence="10">TNe-862</strain>
    </source>
</reference>
<dbReference type="GO" id="GO:0016887">
    <property type="term" value="F:ATP hydrolysis activity"/>
    <property type="evidence" value="ECO:0007669"/>
    <property type="project" value="InterPro"/>
</dbReference>
<evidence type="ECO:0000256" key="2">
    <source>
        <dbReference type="ARBA" id="ARBA00022448"/>
    </source>
</evidence>
<dbReference type="PANTHER" id="PTHR46743:SF2">
    <property type="entry name" value="TEICHOIC ACIDS EXPORT ATP-BINDING PROTEIN TAGH"/>
    <property type="match status" value="1"/>
</dbReference>
<dbReference type="Gene3D" id="3.40.50.300">
    <property type="entry name" value="P-loop containing nucleotide triphosphate hydrolases"/>
    <property type="match status" value="1"/>
</dbReference>
<dbReference type="AlphaFoldDB" id="A0A1G6NF14"/>
<keyword evidence="4" id="KW-0472">Membrane</keyword>
<dbReference type="PANTHER" id="PTHR46743">
    <property type="entry name" value="TEICHOIC ACIDS EXPORT ATP-BINDING PROTEIN TAGH"/>
    <property type="match status" value="1"/>
</dbReference>
<feature type="compositionally biased region" description="Polar residues" evidence="7">
    <location>
        <begin position="291"/>
        <end position="300"/>
    </location>
</feature>
<evidence type="ECO:0000313" key="9">
    <source>
        <dbReference type="EMBL" id="SDC66460.1"/>
    </source>
</evidence>
<evidence type="ECO:0000256" key="5">
    <source>
        <dbReference type="ARBA" id="ARBA00022741"/>
    </source>
</evidence>
<dbReference type="CDD" id="cd03220">
    <property type="entry name" value="ABC_KpsT_Wzt"/>
    <property type="match status" value="1"/>
</dbReference>
<keyword evidence="10" id="KW-1185">Reference proteome</keyword>
<dbReference type="SUPFAM" id="SSF52540">
    <property type="entry name" value="P-loop containing nucleoside triphosphate hydrolases"/>
    <property type="match status" value="1"/>
</dbReference>
<dbReference type="InterPro" id="IPR003439">
    <property type="entry name" value="ABC_transporter-like_ATP-bd"/>
</dbReference>
<keyword evidence="4" id="KW-0997">Cell inner membrane</keyword>
<dbReference type="EMBL" id="FMYQ01000009">
    <property type="protein sequence ID" value="SDC66460.1"/>
    <property type="molecule type" value="Genomic_DNA"/>
</dbReference>
<keyword evidence="2" id="KW-0813">Transport</keyword>
<dbReference type="InterPro" id="IPR015860">
    <property type="entry name" value="ABC_transpr_TagH-like"/>
</dbReference>
<evidence type="ECO:0000256" key="1">
    <source>
        <dbReference type="ARBA" id="ARBA00005417"/>
    </source>
</evidence>
<dbReference type="OrthoDB" id="9778870at2"/>
<dbReference type="Pfam" id="PF14524">
    <property type="entry name" value="Wzt_C"/>
    <property type="match status" value="1"/>
</dbReference>
<dbReference type="Proteomes" id="UP000198908">
    <property type="component" value="Unassembled WGS sequence"/>
</dbReference>
<keyword evidence="6 9" id="KW-0067">ATP-binding</keyword>
<keyword evidence="3" id="KW-1003">Cell membrane</keyword>
<name>A0A1G6NF14_9BURK</name>
<dbReference type="CDD" id="cd10147">
    <property type="entry name" value="Wzt_C-like"/>
    <property type="match status" value="1"/>
</dbReference>
<feature type="region of interest" description="Disordered" evidence="7">
    <location>
        <begin position="278"/>
        <end position="300"/>
    </location>
</feature>
<dbReference type="InterPro" id="IPR050683">
    <property type="entry name" value="Bact_Polysacc_Export_ATP-bd"/>
</dbReference>
<gene>
    <name evidence="9" type="ORF">SAMN05421548_10932</name>
</gene>
<dbReference type="InterPro" id="IPR003593">
    <property type="entry name" value="AAA+_ATPase"/>
</dbReference>
<dbReference type="Pfam" id="PF00005">
    <property type="entry name" value="ABC_tran"/>
    <property type="match status" value="1"/>
</dbReference>
<evidence type="ECO:0000259" key="8">
    <source>
        <dbReference type="PROSITE" id="PS50893"/>
    </source>
</evidence>
<dbReference type="GO" id="GO:0140359">
    <property type="term" value="F:ABC-type transporter activity"/>
    <property type="evidence" value="ECO:0007669"/>
    <property type="project" value="InterPro"/>
</dbReference>
<dbReference type="Gene3D" id="2.70.50.60">
    <property type="entry name" value="abc- transporter (atp binding component) like domain"/>
    <property type="match status" value="1"/>
</dbReference>
<sequence>MSSDNVAIKIENVSKCYHIYGNPRDRLKQFVYPRLQRAMGREPRRYYEEFWALRDVSFEVKKGEAAGIIGRNGSGKSTLLQIITGTLTPTSGSVTTHGRIAALLELGSGFNPEFTGRENIFLNGAVLGLSTAQIEANFDKIASFADIGLHLDQPVKTYSSGMMVRLAFAVQVQLEPDILIVDEALAVGDALFQKRCFQRIERLVSEGVTLLFVSHDQESVRTLTNSALLLKNGVTMARGVSSDVLLEYRRQLHDEESAYFRAVTEDLADRARANAIVGAQQARSEPDAAPVSTTTSRSETMSFGTGAALVERVETFDRHGAPSSVFHPGEPITIRVHCVTRSATDRLNVAVRIRNKEGVKMYSWGTLNQDMAIGAGLREGPRFWERTFGADEAFYVDFEFNADLGTNLYEIQASVSWEETPDYAAQRLLHWRDEAAFFHVMMEREKYFFGGVADLRMQARWPLEAPV</sequence>
<dbReference type="GO" id="GO:0005524">
    <property type="term" value="F:ATP binding"/>
    <property type="evidence" value="ECO:0007669"/>
    <property type="project" value="UniProtKB-KW"/>
</dbReference>
<dbReference type="SMART" id="SM00382">
    <property type="entry name" value="AAA"/>
    <property type="match status" value="1"/>
</dbReference>
<evidence type="ECO:0000256" key="6">
    <source>
        <dbReference type="ARBA" id="ARBA00022840"/>
    </source>
</evidence>
<dbReference type="InterPro" id="IPR017871">
    <property type="entry name" value="ABC_transporter-like_CS"/>
</dbReference>
<evidence type="ECO:0000256" key="7">
    <source>
        <dbReference type="SAM" id="MobiDB-lite"/>
    </source>
</evidence>
<organism evidence="9 10">
    <name type="scientific">Paraburkholderia lycopersici</name>
    <dbReference type="NCBI Taxonomy" id="416944"/>
    <lineage>
        <taxon>Bacteria</taxon>
        <taxon>Pseudomonadati</taxon>
        <taxon>Pseudomonadota</taxon>
        <taxon>Betaproteobacteria</taxon>
        <taxon>Burkholderiales</taxon>
        <taxon>Burkholderiaceae</taxon>
        <taxon>Paraburkholderia</taxon>
    </lineage>
</organism>
<comment type="similarity">
    <text evidence="1">Belongs to the ABC transporter superfamily.</text>
</comment>
<evidence type="ECO:0000313" key="10">
    <source>
        <dbReference type="Proteomes" id="UP000198908"/>
    </source>
</evidence>
<evidence type="ECO:0000256" key="4">
    <source>
        <dbReference type="ARBA" id="ARBA00022519"/>
    </source>
</evidence>
<keyword evidence="5" id="KW-0547">Nucleotide-binding</keyword>